<dbReference type="GO" id="GO:0005886">
    <property type="term" value="C:plasma membrane"/>
    <property type="evidence" value="ECO:0007669"/>
    <property type="project" value="UniProtKB-SubCell"/>
</dbReference>
<evidence type="ECO:0000256" key="6">
    <source>
        <dbReference type="ARBA" id="ARBA00023136"/>
    </source>
</evidence>
<organism evidence="9 10">
    <name type="scientific">Pusillibacter faecalis</name>
    <dbReference type="NCBI Taxonomy" id="2714358"/>
    <lineage>
        <taxon>Bacteria</taxon>
        <taxon>Bacillati</taxon>
        <taxon>Bacillota</taxon>
        <taxon>Clostridia</taxon>
        <taxon>Eubacteriales</taxon>
        <taxon>Oscillospiraceae</taxon>
        <taxon>Pusillibacter</taxon>
    </lineage>
</organism>
<feature type="transmembrane region" description="Helical" evidence="7">
    <location>
        <begin position="45"/>
        <end position="63"/>
    </location>
</feature>
<keyword evidence="3" id="KW-0997">Cell inner membrane</keyword>
<feature type="transmembrane region" description="Helical" evidence="7">
    <location>
        <begin position="241"/>
        <end position="258"/>
    </location>
</feature>
<dbReference type="GO" id="GO:0022857">
    <property type="term" value="F:transmembrane transporter activity"/>
    <property type="evidence" value="ECO:0007669"/>
    <property type="project" value="TreeGrafter"/>
</dbReference>
<sequence length="424" mass="44589">MIVVLIFVVCLLIGMPIAFLLGLTGVAHIAYMGDMSYFGAIINRMFAGLNSTGLSAIPFFIIAGEMMNEGGITKRLFALFRELVIQIRGGLAYAVVIVSAVLAAILGSANAVSSILCKVAIPEMKEDGYTEEFSGALIASSAVLGPIIPPSTTFVYYSVLTGVSVRSLFLAGIVPGILLALGFIAVIFVSGKIFNLYPAPSKTFSFRRVGKAFVEAIPALLIPLIMMGGILTGIFTPAESGTVAVVASIIVGLLYKTLDLKKLPAALMRAGMVSAALLIIISFGNIMSWTLAIAGVKEVVMSTVLAITTNKYLILLICILLMVAVGCVMDATAAMLVFIPVLTPLADLIGMDPVHFGLLYCLLITVGLITPPVGMTLFVTSNVSGISFSKICRAVLPFAFVAMAITIALGYLPQVVMLLPNVFA</sequence>
<comment type="subcellular location">
    <subcellularLocation>
        <location evidence="1">Cell inner membrane</location>
        <topology evidence="1">Multi-pass membrane protein</topology>
    </subcellularLocation>
</comment>
<feature type="transmembrane region" description="Helical" evidence="7">
    <location>
        <begin position="83"/>
        <end position="112"/>
    </location>
</feature>
<feature type="transmembrane region" description="Helical" evidence="7">
    <location>
        <begin position="6"/>
        <end position="33"/>
    </location>
</feature>
<feature type="transmembrane region" description="Helical" evidence="7">
    <location>
        <begin position="133"/>
        <end position="157"/>
    </location>
</feature>
<feature type="transmembrane region" description="Helical" evidence="7">
    <location>
        <begin position="169"/>
        <end position="191"/>
    </location>
</feature>
<dbReference type="InterPro" id="IPR010656">
    <property type="entry name" value="DctM"/>
</dbReference>
<evidence type="ECO:0000256" key="7">
    <source>
        <dbReference type="SAM" id="Phobius"/>
    </source>
</evidence>
<evidence type="ECO:0000256" key="3">
    <source>
        <dbReference type="ARBA" id="ARBA00022519"/>
    </source>
</evidence>
<keyword evidence="2" id="KW-1003">Cell membrane</keyword>
<dbReference type="AlphaFoldDB" id="A0A810QAB8"/>
<dbReference type="NCBIfam" id="TIGR00786">
    <property type="entry name" value="dctM"/>
    <property type="match status" value="1"/>
</dbReference>
<dbReference type="InterPro" id="IPR004681">
    <property type="entry name" value="TRAP_DctM"/>
</dbReference>
<dbReference type="PIRSF" id="PIRSF006066">
    <property type="entry name" value="HI0050"/>
    <property type="match status" value="1"/>
</dbReference>
<feature type="transmembrane region" description="Helical" evidence="7">
    <location>
        <begin position="212"/>
        <end position="235"/>
    </location>
</feature>
<keyword evidence="5 7" id="KW-1133">Transmembrane helix</keyword>
<keyword evidence="6 7" id="KW-0472">Membrane</keyword>
<evidence type="ECO:0000256" key="2">
    <source>
        <dbReference type="ARBA" id="ARBA00022475"/>
    </source>
</evidence>
<proteinExistence type="predicted"/>
<name>A0A810QAB8_9FIRM</name>
<feature type="transmembrane region" description="Helical" evidence="7">
    <location>
        <begin position="265"/>
        <end position="283"/>
    </location>
</feature>
<dbReference type="Pfam" id="PF06808">
    <property type="entry name" value="DctM"/>
    <property type="match status" value="1"/>
</dbReference>
<feature type="transmembrane region" description="Helical" evidence="7">
    <location>
        <begin position="314"/>
        <end position="342"/>
    </location>
</feature>
<evidence type="ECO:0000256" key="4">
    <source>
        <dbReference type="ARBA" id="ARBA00022692"/>
    </source>
</evidence>
<evidence type="ECO:0000313" key="10">
    <source>
        <dbReference type="Proteomes" id="UP000679848"/>
    </source>
</evidence>
<dbReference type="PANTHER" id="PTHR33362:SF2">
    <property type="entry name" value="TRAP TRANSPORTER LARGE PERMEASE PROTEIN"/>
    <property type="match status" value="1"/>
</dbReference>
<feature type="domain" description="TRAP C4-dicarboxylate transport system permease DctM subunit" evidence="8">
    <location>
        <begin position="5"/>
        <end position="414"/>
    </location>
</feature>
<reference evidence="9" key="1">
    <citation type="submission" date="2020-09" db="EMBL/GenBank/DDBJ databases">
        <title>New species isolated from human feces.</title>
        <authorList>
            <person name="Kitahara M."/>
            <person name="Shigeno Y."/>
            <person name="Shime M."/>
            <person name="Matsumoto Y."/>
            <person name="Nakamura S."/>
            <person name="Motooka D."/>
            <person name="Fukuoka S."/>
            <person name="Nishikawa H."/>
            <person name="Benno Y."/>
        </authorList>
    </citation>
    <scope>NUCLEOTIDE SEQUENCE</scope>
    <source>
        <strain evidence="9">MM59</strain>
    </source>
</reference>
<gene>
    <name evidence="9" type="primary">dctM</name>
    <name evidence="9" type="ORF">MM59RIKEN_22230</name>
</gene>
<dbReference type="Proteomes" id="UP000679848">
    <property type="component" value="Chromosome"/>
</dbReference>
<dbReference type="PANTHER" id="PTHR33362">
    <property type="entry name" value="SIALIC ACID TRAP TRANSPORTER PERMEASE PROTEIN SIAT-RELATED"/>
    <property type="match status" value="1"/>
</dbReference>
<evidence type="ECO:0000313" key="9">
    <source>
        <dbReference type="EMBL" id="BCK84904.1"/>
    </source>
</evidence>
<evidence type="ECO:0000259" key="8">
    <source>
        <dbReference type="Pfam" id="PF06808"/>
    </source>
</evidence>
<accession>A0A810QAB8</accession>
<feature type="transmembrane region" description="Helical" evidence="7">
    <location>
        <begin position="391"/>
        <end position="412"/>
    </location>
</feature>
<evidence type="ECO:0000256" key="1">
    <source>
        <dbReference type="ARBA" id="ARBA00004429"/>
    </source>
</evidence>
<feature type="transmembrane region" description="Helical" evidence="7">
    <location>
        <begin position="354"/>
        <end position="379"/>
    </location>
</feature>
<dbReference type="KEGG" id="pfaa:MM59RIKEN_22230"/>
<dbReference type="EMBL" id="AP023420">
    <property type="protein sequence ID" value="BCK84904.1"/>
    <property type="molecule type" value="Genomic_DNA"/>
</dbReference>
<dbReference type="RefSeq" id="WP_228300520.1">
    <property type="nucleotide sequence ID" value="NZ_AP023420.1"/>
</dbReference>
<keyword evidence="10" id="KW-1185">Reference proteome</keyword>
<protein>
    <submittedName>
        <fullName evidence="9">Membrane protein</fullName>
    </submittedName>
</protein>
<evidence type="ECO:0000256" key="5">
    <source>
        <dbReference type="ARBA" id="ARBA00022989"/>
    </source>
</evidence>
<keyword evidence="4 7" id="KW-0812">Transmembrane</keyword>